<dbReference type="EMBL" id="CP048836">
    <property type="protein sequence ID" value="QID16378.1"/>
    <property type="molecule type" value="Genomic_DNA"/>
</dbReference>
<dbReference type="InterPro" id="IPR036097">
    <property type="entry name" value="HisK_dim/P_sf"/>
</dbReference>
<proteinExistence type="predicted"/>
<evidence type="ECO:0000313" key="21">
    <source>
        <dbReference type="Proteomes" id="UP000501991"/>
    </source>
</evidence>
<evidence type="ECO:0000256" key="13">
    <source>
        <dbReference type="ARBA" id="ARBA00070152"/>
    </source>
</evidence>
<dbReference type="InterPro" id="IPR036641">
    <property type="entry name" value="HPT_dom_sf"/>
</dbReference>
<dbReference type="InterPro" id="IPR008207">
    <property type="entry name" value="Sig_transdc_His_kin_Hpt_dom"/>
</dbReference>
<dbReference type="NCBIfam" id="TIGR00229">
    <property type="entry name" value="sensory_box"/>
    <property type="match status" value="1"/>
</dbReference>
<evidence type="ECO:0000259" key="18">
    <source>
        <dbReference type="PROSITE" id="PS50110"/>
    </source>
</evidence>
<evidence type="ECO:0000256" key="10">
    <source>
        <dbReference type="ARBA" id="ARBA00023012"/>
    </source>
</evidence>
<name>A0A6C1B0M9_9RHOO</name>
<dbReference type="InterPro" id="IPR035965">
    <property type="entry name" value="PAS-like_dom_sf"/>
</dbReference>
<keyword evidence="5 15" id="KW-0597">Phosphoprotein</keyword>
<dbReference type="EC" id="2.7.13.3" evidence="3"/>
<evidence type="ECO:0000256" key="4">
    <source>
        <dbReference type="ARBA" id="ARBA00022475"/>
    </source>
</evidence>
<dbReference type="PROSITE" id="PS50110">
    <property type="entry name" value="RESPONSE_REGULATORY"/>
    <property type="match status" value="1"/>
</dbReference>
<dbReference type="Proteomes" id="UP000501991">
    <property type="component" value="Chromosome"/>
</dbReference>
<feature type="domain" description="Response regulatory" evidence="18">
    <location>
        <begin position="583"/>
        <end position="699"/>
    </location>
</feature>
<protein>
    <recommendedName>
        <fullName evidence="13">Virulence sensor protein BvgS</fullName>
        <ecNumber evidence="3">2.7.13.3</ecNumber>
    </recommendedName>
</protein>
<dbReference type="PANTHER" id="PTHR45339:SF1">
    <property type="entry name" value="HYBRID SIGNAL TRANSDUCTION HISTIDINE KINASE J"/>
    <property type="match status" value="1"/>
</dbReference>
<dbReference type="InterPro" id="IPR036890">
    <property type="entry name" value="HATPase_C_sf"/>
</dbReference>
<keyword evidence="6 16" id="KW-0812">Transmembrane</keyword>
<dbReference type="Gene3D" id="3.30.450.20">
    <property type="entry name" value="PAS domain"/>
    <property type="match status" value="1"/>
</dbReference>
<dbReference type="SUPFAM" id="SSF55785">
    <property type="entry name" value="PYP-like sensor domain (PAS domain)"/>
    <property type="match status" value="1"/>
</dbReference>
<feature type="modified residue" description="Phosphohistidine" evidence="14">
    <location>
        <position position="772"/>
    </location>
</feature>
<dbReference type="InterPro" id="IPR005467">
    <property type="entry name" value="His_kinase_dom"/>
</dbReference>
<feature type="transmembrane region" description="Helical" evidence="16">
    <location>
        <begin position="21"/>
        <end position="41"/>
    </location>
</feature>
<evidence type="ECO:0000256" key="12">
    <source>
        <dbReference type="ARBA" id="ARBA00058004"/>
    </source>
</evidence>
<comment type="catalytic activity">
    <reaction evidence="1">
        <text>ATP + protein L-histidine = ADP + protein N-phospho-L-histidine.</text>
        <dbReference type="EC" id="2.7.13.3"/>
    </reaction>
</comment>
<dbReference type="KEGG" id="azq:G3580_01280"/>
<evidence type="ECO:0000256" key="1">
    <source>
        <dbReference type="ARBA" id="ARBA00000085"/>
    </source>
</evidence>
<keyword evidence="9 16" id="KW-1133">Transmembrane helix</keyword>
<evidence type="ECO:0000256" key="3">
    <source>
        <dbReference type="ARBA" id="ARBA00012438"/>
    </source>
</evidence>
<dbReference type="Pfam" id="PF02518">
    <property type="entry name" value="HATPase_c"/>
    <property type="match status" value="1"/>
</dbReference>
<dbReference type="InterPro" id="IPR003594">
    <property type="entry name" value="HATPase_dom"/>
</dbReference>
<keyword evidence="11 16" id="KW-0472">Membrane</keyword>
<feature type="domain" description="HPt" evidence="19">
    <location>
        <begin position="733"/>
        <end position="824"/>
    </location>
</feature>
<dbReference type="GO" id="GO:0005886">
    <property type="term" value="C:plasma membrane"/>
    <property type="evidence" value="ECO:0007669"/>
    <property type="project" value="UniProtKB-SubCell"/>
</dbReference>
<dbReference type="PROSITE" id="PS50894">
    <property type="entry name" value="HPT"/>
    <property type="match status" value="1"/>
</dbReference>
<dbReference type="Gene3D" id="1.10.287.130">
    <property type="match status" value="1"/>
</dbReference>
<dbReference type="SUPFAM" id="SSF47384">
    <property type="entry name" value="Homodimeric domain of signal transducing histidine kinase"/>
    <property type="match status" value="1"/>
</dbReference>
<evidence type="ECO:0000256" key="16">
    <source>
        <dbReference type="SAM" id="Phobius"/>
    </source>
</evidence>
<dbReference type="InterPro" id="IPR001789">
    <property type="entry name" value="Sig_transdc_resp-reg_receiver"/>
</dbReference>
<evidence type="ECO:0000256" key="2">
    <source>
        <dbReference type="ARBA" id="ARBA00004651"/>
    </source>
</evidence>
<dbReference type="CDD" id="cd16922">
    <property type="entry name" value="HATPase_EvgS-ArcB-TorS-like"/>
    <property type="match status" value="1"/>
</dbReference>
<feature type="modified residue" description="4-aspartylphosphate" evidence="15">
    <location>
        <position position="632"/>
    </location>
</feature>
<dbReference type="CDD" id="cd17546">
    <property type="entry name" value="REC_hyHK_CKI1_RcsC-like"/>
    <property type="match status" value="1"/>
</dbReference>
<dbReference type="PANTHER" id="PTHR45339">
    <property type="entry name" value="HYBRID SIGNAL TRANSDUCTION HISTIDINE KINASE J"/>
    <property type="match status" value="1"/>
</dbReference>
<dbReference type="Gene3D" id="3.30.565.10">
    <property type="entry name" value="Histidine kinase-like ATPase, C-terminal domain"/>
    <property type="match status" value="1"/>
</dbReference>
<evidence type="ECO:0000256" key="8">
    <source>
        <dbReference type="ARBA" id="ARBA00022840"/>
    </source>
</evidence>
<dbReference type="InterPro" id="IPR011006">
    <property type="entry name" value="CheY-like_superfamily"/>
</dbReference>
<feature type="domain" description="Histidine kinase" evidence="17">
    <location>
        <begin position="341"/>
        <end position="562"/>
    </location>
</feature>
<accession>A0A6C1B0M9</accession>
<dbReference type="PROSITE" id="PS50109">
    <property type="entry name" value="HIS_KIN"/>
    <property type="match status" value="1"/>
</dbReference>
<dbReference type="FunFam" id="3.30.565.10:FF:000010">
    <property type="entry name" value="Sensor histidine kinase RcsC"/>
    <property type="match status" value="1"/>
</dbReference>
<dbReference type="GO" id="GO:0000155">
    <property type="term" value="F:phosphorelay sensor kinase activity"/>
    <property type="evidence" value="ECO:0007669"/>
    <property type="project" value="InterPro"/>
</dbReference>
<dbReference type="GO" id="GO:0005524">
    <property type="term" value="F:ATP binding"/>
    <property type="evidence" value="ECO:0007669"/>
    <property type="project" value="UniProtKB-KW"/>
</dbReference>
<dbReference type="CDD" id="cd00082">
    <property type="entry name" value="HisKA"/>
    <property type="match status" value="1"/>
</dbReference>
<evidence type="ECO:0000256" key="9">
    <source>
        <dbReference type="ARBA" id="ARBA00022989"/>
    </source>
</evidence>
<evidence type="ECO:0000256" key="6">
    <source>
        <dbReference type="ARBA" id="ARBA00022692"/>
    </source>
</evidence>
<dbReference type="Gene3D" id="1.20.120.160">
    <property type="entry name" value="HPT domain"/>
    <property type="match status" value="1"/>
</dbReference>
<reference evidence="20 21" key="1">
    <citation type="submission" date="2020-02" db="EMBL/GenBank/DDBJ databases">
        <title>Nitrogenibacter mangrovi gen. nov., sp. nov. isolated from mangrove sediment, a denitrifying betaproteobacterium.</title>
        <authorList>
            <person name="Liao H."/>
            <person name="Tian Y."/>
        </authorList>
    </citation>
    <scope>NUCLEOTIDE SEQUENCE [LARGE SCALE GENOMIC DNA]</scope>
    <source>
        <strain evidence="20 21">M9-3-2</strain>
    </source>
</reference>
<evidence type="ECO:0000256" key="14">
    <source>
        <dbReference type="PROSITE-ProRule" id="PRU00110"/>
    </source>
</evidence>
<dbReference type="PRINTS" id="PR00344">
    <property type="entry name" value="BCTRLSENSOR"/>
</dbReference>
<keyword evidence="21" id="KW-1185">Reference proteome</keyword>
<organism evidence="20 21">
    <name type="scientific">Nitrogeniibacter mangrovi</name>
    <dbReference type="NCBI Taxonomy" id="2016596"/>
    <lineage>
        <taxon>Bacteria</taxon>
        <taxon>Pseudomonadati</taxon>
        <taxon>Pseudomonadota</taxon>
        <taxon>Betaproteobacteria</taxon>
        <taxon>Rhodocyclales</taxon>
        <taxon>Zoogloeaceae</taxon>
        <taxon>Nitrogeniibacter</taxon>
    </lineage>
</organism>
<dbReference type="SUPFAM" id="SSF52172">
    <property type="entry name" value="CheY-like"/>
    <property type="match status" value="1"/>
</dbReference>
<evidence type="ECO:0000259" key="19">
    <source>
        <dbReference type="PROSITE" id="PS50894"/>
    </source>
</evidence>
<evidence type="ECO:0000259" key="17">
    <source>
        <dbReference type="PROSITE" id="PS50109"/>
    </source>
</evidence>
<evidence type="ECO:0000256" key="11">
    <source>
        <dbReference type="ARBA" id="ARBA00023136"/>
    </source>
</evidence>
<keyword evidence="10" id="KW-0902">Two-component regulatory system</keyword>
<gene>
    <name evidence="20" type="ORF">G3580_01280</name>
</gene>
<dbReference type="Pfam" id="PF00072">
    <property type="entry name" value="Response_reg"/>
    <property type="match status" value="1"/>
</dbReference>
<dbReference type="SMART" id="SM00448">
    <property type="entry name" value="REC"/>
    <property type="match status" value="1"/>
</dbReference>
<dbReference type="InterPro" id="IPR004358">
    <property type="entry name" value="Sig_transdc_His_kin-like_C"/>
</dbReference>
<comment type="subcellular location">
    <subcellularLocation>
        <location evidence="2">Cell membrane</location>
        <topology evidence="2">Multi-pass membrane protein</topology>
    </subcellularLocation>
</comment>
<dbReference type="RefSeq" id="WP_173763546.1">
    <property type="nucleotide sequence ID" value="NZ_CP048836.1"/>
</dbReference>
<dbReference type="SUPFAM" id="SSF55874">
    <property type="entry name" value="ATPase domain of HSP90 chaperone/DNA topoisomerase II/histidine kinase"/>
    <property type="match status" value="1"/>
</dbReference>
<feature type="transmembrane region" description="Helical" evidence="16">
    <location>
        <begin position="173"/>
        <end position="195"/>
    </location>
</feature>
<comment type="function">
    <text evidence="12">Member of the two-component regulatory system BvgS/BvgA. Phosphorylates BvgA via a four-step phosphorelay in response to environmental signals.</text>
</comment>
<dbReference type="Pfam" id="PF13188">
    <property type="entry name" value="PAS_8"/>
    <property type="match status" value="1"/>
</dbReference>
<dbReference type="Pfam" id="PF00512">
    <property type="entry name" value="HisKA"/>
    <property type="match status" value="1"/>
</dbReference>
<keyword evidence="8" id="KW-0067">ATP-binding</keyword>
<evidence type="ECO:0000256" key="7">
    <source>
        <dbReference type="ARBA" id="ARBA00022741"/>
    </source>
</evidence>
<keyword evidence="7" id="KW-0547">Nucleotide-binding</keyword>
<keyword evidence="4" id="KW-1003">Cell membrane</keyword>
<dbReference type="Pfam" id="PF01627">
    <property type="entry name" value="Hpt"/>
    <property type="match status" value="1"/>
</dbReference>
<dbReference type="AlphaFoldDB" id="A0A6C1B0M9"/>
<dbReference type="Gene3D" id="3.40.50.2300">
    <property type="match status" value="1"/>
</dbReference>
<evidence type="ECO:0000313" key="20">
    <source>
        <dbReference type="EMBL" id="QID16378.1"/>
    </source>
</evidence>
<dbReference type="SMART" id="SM00388">
    <property type="entry name" value="HisKA"/>
    <property type="match status" value="1"/>
</dbReference>
<dbReference type="InterPro" id="IPR000014">
    <property type="entry name" value="PAS"/>
</dbReference>
<sequence>MNSPEPKRRRVRMRWPAGVAVTPLFLALMICLAGFVAYYWFAVLAPRLDANARANATALASSQATSLADALLGADPEAARRRLAAVMDEILIAREPTTGEPIFLGLKTEIDYDTIAAPVGLLDLDKRSGDCGDCLAIDVPLYTRTTHELIGIARFDANLLFVEELKQDVRDKLSIGAALLLVVIGGIWWVVVNLLRKIARSERHLRAVFEAAPVPMMLVRRRDDRILRANEAAAHLFAVPVGTLPGRAGSDFHVVRQGRVPLSGPHAGLERVDGREVEIEDHDGRRHWVLASSHPIGYFDEPAHILSYADVTALKRVQHELLEAKEAAEAATRAKSLFVANMSHEIRTPLNAVTGYCHLAERTRLDSRQRGYLASIRKATDLLMGIINNILDFSKLDAGKMALDVEDFGVRALADDLLDLFGVLAEQRGLRLEAHVDAAVPETLAGDAPRLKQVLTNLVGNALKFTERGGVRLDIRCVSPAEQAPVLRFEVTDTGIGIAPEVVDGLFQSFTQADSSITRKHGGTGLGLAISRSLVTLMDGEIGVDSTPGQGSTFWFTATLARARGDAAPAAAAPPPQPRAGARVLVVDDNRVNRSLMIELLDGLGLQVVTAENGVEAVETVERMAIDLVLMDLQMPHMDGYEATARIRARHEAAALPIVAMTAHGRDEDRVQCLAAGMNAHLGKPIDPDALAAVLGRWLPVRSAAAGAAATGGTELLLPGVNVSAGLARAGYKDDLYRRLLREFAQDHAGSARRLREAIEAGDRAGAARVAHNLKGTAANLGARELESRLQTFERVHRDGADPAAALAAVEAALSELTAAIAALAPSPVTVPADFDAARVPACIEALAQALREGNFAATERLERLAQALGGRCQPELNTLTRAVQAFDFDAALRALEALSAAVRTLSEEASDG</sequence>
<dbReference type="SUPFAM" id="SSF47226">
    <property type="entry name" value="Histidine-containing phosphotransfer domain, HPT domain"/>
    <property type="match status" value="1"/>
</dbReference>
<evidence type="ECO:0000256" key="5">
    <source>
        <dbReference type="ARBA" id="ARBA00022553"/>
    </source>
</evidence>
<dbReference type="SMART" id="SM00387">
    <property type="entry name" value="HATPase_c"/>
    <property type="match status" value="1"/>
</dbReference>
<evidence type="ECO:0000256" key="15">
    <source>
        <dbReference type="PROSITE-ProRule" id="PRU00169"/>
    </source>
</evidence>
<dbReference type="InterPro" id="IPR003661">
    <property type="entry name" value="HisK_dim/P_dom"/>
</dbReference>